<proteinExistence type="predicted"/>
<reference evidence="1 2" key="1">
    <citation type="journal article" date="2012" name="J. Bacteriol.">
        <title>Genome Sequence of "Candidatus Mycoplasma haemolamae" Strain Purdue, a Red Blood Cell Pathogen of Alpacas (Vicugna pacos) and Llamas (Lama glama).</title>
        <authorList>
            <person name="Guimaraes A.M."/>
            <person name="Toth B."/>
            <person name="Santos A.P."/>
            <person name="do Nascimento N.C."/>
            <person name="Kritchevsky J.E."/>
            <person name="Messick J.B."/>
        </authorList>
    </citation>
    <scope>NUCLEOTIDE SEQUENCE [LARGE SCALE GENOMIC DNA]</scope>
    <source>
        <strain evidence="1 2">Purdue</strain>
    </source>
</reference>
<protein>
    <submittedName>
        <fullName evidence="1">Uncharacterized protein</fullName>
    </submittedName>
</protein>
<gene>
    <name evidence="1" type="ordered locus">MHLP_00805</name>
</gene>
<evidence type="ECO:0000313" key="2">
    <source>
        <dbReference type="Proteomes" id="UP000006502"/>
    </source>
</evidence>
<name>I7CER6_MYCHA</name>
<evidence type="ECO:0000313" key="1">
    <source>
        <dbReference type="EMBL" id="AFO51741.1"/>
    </source>
</evidence>
<dbReference type="EMBL" id="CP003731">
    <property type="protein sequence ID" value="AFO51741.1"/>
    <property type="molecule type" value="Genomic_DNA"/>
</dbReference>
<accession>I7CER6</accession>
<reference evidence="2" key="2">
    <citation type="submission" date="2012-07" db="EMBL/GenBank/DDBJ databases">
        <title>Complete genome sequence of 'Candidatus Mycoplasma haemolamae'.</title>
        <authorList>
            <person name="Guimaraes A.M.S."/>
            <person name="Toth B."/>
            <person name="Santos A.P."/>
            <person name="Nascimento N.C."/>
            <person name="Sojka J.E."/>
            <person name="Messick J.B."/>
        </authorList>
    </citation>
    <scope>NUCLEOTIDE SEQUENCE [LARGE SCALE GENOMIC DNA]</scope>
    <source>
        <strain evidence="2">Purdue</strain>
    </source>
</reference>
<sequence length="115" mass="11923">MNPVLPPKIVGGSLASATLIGGSSYGVYALTTNLNSTGKEAAEDHKESHELLSSSGCTSLACDHVVSCGANSSTTLSCGHKCLKESDYAPYMTPEEVKQHLGGFSELVSKYGPKS</sequence>
<dbReference type="HOGENOM" id="CLU_2106236_0_0_14"/>
<dbReference type="PATRIC" id="fig|1212765.3.peg.186"/>
<dbReference type="Proteomes" id="UP000006502">
    <property type="component" value="Chromosome"/>
</dbReference>
<keyword evidence="2" id="KW-1185">Reference proteome</keyword>
<dbReference type="KEGG" id="mhl:MHLP_00805"/>
<organism evidence="1 2">
    <name type="scientific">Mycoplasma haematolamae (strain Purdue)</name>
    <dbReference type="NCBI Taxonomy" id="1212765"/>
    <lineage>
        <taxon>Bacteria</taxon>
        <taxon>Bacillati</taxon>
        <taxon>Mycoplasmatota</taxon>
        <taxon>Mollicutes</taxon>
        <taxon>Mycoplasmataceae</taxon>
        <taxon>Mycoplasma</taxon>
    </lineage>
</organism>
<dbReference type="AlphaFoldDB" id="I7CER6"/>